<reference evidence="13" key="2">
    <citation type="submission" date="2020-11" db="EMBL/GenBank/DDBJ databases">
        <authorList>
            <person name="McCartney M.A."/>
            <person name="Auch B."/>
            <person name="Kono T."/>
            <person name="Mallez S."/>
            <person name="Becker A."/>
            <person name="Gohl D.M."/>
            <person name="Silverstein K.A.T."/>
            <person name="Koren S."/>
            <person name="Bechman K.B."/>
            <person name="Herman A."/>
            <person name="Abrahante J.E."/>
            <person name="Garbe J."/>
        </authorList>
    </citation>
    <scope>NUCLEOTIDE SEQUENCE</scope>
    <source>
        <strain evidence="13">Duluth1</strain>
        <tissue evidence="13">Whole animal</tissue>
    </source>
</reference>
<proteinExistence type="inferred from homology"/>
<dbReference type="InterPro" id="IPR024156">
    <property type="entry name" value="Small_GTPase_ARF"/>
</dbReference>
<dbReference type="GO" id="GO:0043001">
    <property type="term" value="P:Golgi to plasma membrane protein transport"/>
    <property type="evidence" value="ECO:0007669"/>
    <property type="project" value="TreeGrafter"/>
</dbReference>
<evidence type="ECO:0000256" key="12">
    <source>
        <dbReference type="SAM" id="SignalP"/>
    </source>
</evidence>
<evidence type="ECO:0000256" key="2">
    <source>
        <dbReference type="ARBA" id="ARBA00005619"/>
    </source>
</evidence>
<sequence length="612" mass="67109">MDMLRFVAVTVAVCIAAVVSQPAPWNPGRMPGPNPGLAAMLPTGPRIPAIPAIPASIPDSGLSAVACTNLGREAVSRCFETNSGFQMQYVLAVLSNGSQALMPRNAQQVVAGLCSSQGAITLCIESAMGNPRSSRTCWDFPEYKRLGLEILALESSLQQICGNGIIPKQEVCHRDLLNTMRTCYTNAGLDPALFSLNATSVTNAARPSQLIGTIIGNDAKSASKFCRVKEQLYTCLSKHVDNCPGADQILALSGYEHKTLKSGIDVICHDVNVYLDGLRCFNDKSPEVLGCFNTLVQKVTDLTTEQMRTNMPAAQYNSRYCQLRVEQLECDKSVLEKKCSNSAIGLKLEFECNVLPSTCKNDVIIQRRLQQTCALQSFARHLRSGSTRIYKLSGNKMAAPGKNHVVVWMNYLKNAMEEGDYSVFAILAAVVIGILTFILFGVFKKRHNNRRGVLILGSCDAGKTLLYTQLIYKKHKPTFSSMSANSGSYTFPENGKTLRLIDLPGHERIRQQMLDTYKELARGIIFVIDSSTVQKEIKDFAEYLYTVLSDSRISSMCPPVLVACNKQDLTFTKGAKVIQGLLEKEINTLRITKVCSPAGHLSREQQHIPGTA</sequence>
<dbReference type="GO" id="GO:0005789">
    <property type="term" value="C:endoplasmic reticulum membrane"/>
    <property type="evidence" value="ECO:0007669"/>
    <property type="project" value="UniProtKB-SubCell"/>
</dbReference>
<evidence type="ECO:0000256" key="6">
    <source>
        <dbReference type="ARBA" id="ARBA00022824"/>
    </source>
</evidence>
<evidence type="ECO:0000313" key="13">
    <source>
        <dbReference type="EMBL" id="KAH3827490.1"/>
    </source>
</evidence>
<evidence type="ECO:0000256" key="3">
    <source>
        <dbReference type="ARBA" id="ARBA00020256"/>
    </source>
</evidence>
<keyword evidence="9 11" id="KW-0472">Membrane</keyword>
<dbReference type="InterPro" id="IPR027417">
    <property type="entry name" value="P-loop_NTPase"/>
</dbReference>
<evidence type="ECO:0000256" key="8">
    <source>
        <dbReference type="ARBA" id="ARBA00023134"/>
    </source>
</evidence>
<keyword evidence="7 11" id="KW-1133">Transmembrane helix</keyword>
<dbReference type="GO" id="GO:0003924">
    <property type="term" value="F:GTPase activity"/>
    <property type="evidence" value="ECO:0007669"/>
    <property type="project" value="TreeGrafter"/>
</dbReference>
<dbReference type="PANTHER" id="PTHR45909">
    <property type="entry name" value="ADP-RIBOSYLATION FACTOR-RELATED PROTEIN 1"/>
    <property type="match status" value="1"/>
</dbReference>
<keyword evidence="6" id="KW-0256">Endoplasmic reticulum</keyword>
<evidence type="ECO:0000256" key="9">
    <source>
        <dbReference type="ARBA" id="ARBA00023136"/>
    </source>
</evidence>
<evidence type="ECO:0000256" key="1">
    <source>
        <dbReference type="ARBA" id="ARBA00004389"/>
    </source>
</evidence>
<dbReference type="Pfam" id="PF09439">
    <property type="entry name" value="SRPRB"/>
    <property type="match status" value="1"/>
</dbReference>
<dbReference type="GO" id="GO:0006886">
    <property type="term" value="P:intracellular protein transport"/>
    <property type="evidence" value="ECO:0007669"/>
    <property type="project" value="TreeGrafter"/>
</dbReference>
<name>A0A9D4H4N2_DREPO</name>
<comment type="similarity">
    <text evidence="2">Belongs to the SRP receptor beta subunit family.</text>
</comment>
<comment type="subcellular location">
    <subcellularLocation>
        <location evidence="1">Endoplasmic reticulum membrane</location>
        <topology evidence="1">Single-pass membrane protein</topology>
    </subcellularLocation>
</comment>
<keyword evidence="5" id="KW-0547">Nucleotide-binding</keyword>
<keyword evidence="4 11" id="KW-0812">Transmembrane</keyword>
<comment type="caution">
    <text evidence="13">The sequence shown here is derived from an EMBL/GenBank/DDBJ whole genome shotgun (WGS) entry which is preliminary data.</text>
</comment>
<evidence type="ECO:0000256" key="10">
    <source>
        <dbReference type="ARBA" id="ARBA00023170"/>
    </source>
</evidence>
<keyword evidence="10" id="KW-0675">Receptor</keyword>
<dbReference type="EMBL" id="JAIWYP010000005">
    <property type="protein sequence ID" value="KAH3827490.1"/>
    <property type="molecule type" value="Genomic_DNA"/>
</dbReference>
<dbReference type="GO" id="GO:0005525">
    <property type="term" value="F:GTP binding"/>
    <property type="evidence" value="ECO:0007669"/>
    <property type="project" value="UniProtKB-KW"/>
</dbReference>
<protein>
    <recommendedName>
        <fullName evidence="3">Signal recognition particle receptor subunit beta</fullName>
    </recommendedName>
</protein>
<dbReference type="GO" id="GO:0005794">
    <property type="term" value="C:Golgi apparatus"/>
    <property type="evidence" value="ECO:0007669"/>
    <property type="project" value="TreeGrafter"/>
</dbReference>
<dbReference type="GO" id="GO:0034067">
    <property type="term" value="P:protein localization to Golgi apparatus"/>
    <property type="evidence" value="ECO:0007669"/>
    <property type="project" value="TreeGrafter"/>
</dbReference>
<gene>
    <name evidence="13" type="ORF">DPMN_129425</name>
</gene>
<dbReference type="AlphaFoldDB" id="A0A9D4H4N2"/>
<reference evidence="13" key="1">
    <citation type="journal article" date="2019" name="bioRxiv">
        <title>The Genome of the Zebra Mussel, Dreissena polymorpha: A Resource for Invasive Species Research.</title>
        <authorList>
            <person name="McCartney M.A."/>
            <person name="Auch B."/>
            <person name="Kono T."/>
            <person name="Mallez S."/>
            <person name="Zhang Y."/>
            <person name="Obille A."/>
            <person name="Becker A."/>
            <person name="Abrahante J.E."/>
            <person name="Garbe J."/>
            <person name="Badalamenti J.P."/>
            <person name="Herman A."/>
            <person name="Mangelson H."/>
            <person name="Liachko I."/>
            <person name="Sullivan S."/>
            <person name="Sone E.D."/>
            <person name="Koren S."/>
            <person name="Silverstein K.A.T."/>
            <person name="Beckman K.B."/>
            <person name="Gohl D.M."/>
        </authorList>
    </citation>
    <scope>NUCLEOTIDE SEQUENCE</scope>
    <source>
        <strain evidence="13">Duluth1</strain>
        <tissue evidence="13">Whole animal</tissue>
    </source>
</reference>
<evidence type="ECO:0000256" key="11">
    <source>
        <dbReference type="SAM" id="Phobius"/>
    </source>
</evidence>
<evidence type="ECO:0000256" key="7">
    <source>
        <dbReference type="ARBA" id="ARBA00022989"/>
    </source>
</evidence>
<accession>A0A9D4H4N2</accession>
<keyword evidence="14" id="KW-1185">Reference proteome</keyword>
<dbReference type="CDD" id="cd04105">
    <property type="entry name" value="SR_beta"/>
    <property type="match status" value="1"/>
</dbReference>
<feature type="chain" id="PRO_5039631665" description="Signal recognition particle receptor subunit beta" evidence="12">
    <location>
        <begin position="21"/>
        <end position="612"/>
    </location>
</feature>
<dbReference type="PANTHER" id="PTHR45909:SF1">
    <property type="entry name" value="ADP-RIBOSYLATION FACTOR-RELATED PROTEIN 1"/>
    <property type="match status" value="1"/>
</dbReference>
<dbReference type="Proteomes" id="UP000828390">
    <property type="component" value="Unassembled WGS sequence"/>
</dbReference>
<organism evidence="13 14">
    <name type="scientific">Dreissena polymorpha</name>
    <name type="common">Zebra mussel</name>
    <name type="synonym">Mytilus polymorpha</name>
    <dbReference type="NCBI Taxonomy" id="45954"/>
    <lineage>
        <taxon>Eukaryota</taxon>
        <taxon>Metazoa</taxon>
        <taxon>Spiralia</taxon>
        <taxon>Lophotrochozoa</taxon>
        <taxon>Mollusca</taxon>
        <taxon>Bivalvia</taxon>
        <taxon>Autobranchia</taxon>
        <taxon>Heteroconchia</taxon>
        <taxon>Euheterodonta</taxon>
        <taxon>Imparidentia</taxon>
        <taxon>Neoheterodontei</taxon>
        <taxon>Myida</taxon>
        <taxon>Dreissenoidea</taxon>
        <taxon>Dreissenidae</taxon>
        <taxon>Dreissena</taxon>
    </lineage>
</organism>
<dbReference type="SUPFAM" id="SSF52540">
    <property type="entry name" value="P-loop containing nucleoside triphosphate hydrolases"/>
    <property type="match status" value="1"/>
</dbReference>
<feature type="signal peptide" evidence="12">
    <location>
        <begin position="1"/>
        <end position="20"/>
    </location>
</feature>
<dbReference type="InterPro" id="IPR019009">
    <property type="entry name" value="SRP_receptor_beta_su"/>
</dbReference>
<keyword evidence="8" id="KW-0342">GTP-binding</keyword>
<evidence type="ECO:0000256" key="5">
    <source>
        <dbReference type="ARBA" id="ARBA00022741"/>
    </source>
</evidence>
<feature type="transmembrane region" description="Helical" evidence="11">
    <location>
        <begin position="421"/>
        <end position="443"/>
    </location>
</feature>
<evidence type="ECO:0000256" key="4">
    <source>
        <dbReference type="ARBA" id="ARBA00022692"/>
    </source>
</evidence>
<keyword evidence="12" id="KW-0732">Signal</keyword>
<dbReference type="Gene3D" id="3.40.50.300">
    <property type="entry name" value="P-loop containing nucleotide triphosphate hydrolases"/>
    <property type="match status" value="1"/>
</dbReference>
<evidence type="ECO:0000313" key="14">
    <source>
        <dbReference type="Proteomes" id="UP000828390"/>
    </source>
</evidence>